<feature type="region of interest" description="Disordered" evidence="1">
    <location>
        <begin position="1"/>
        <end position="81"/>
    </location>
</feature>
<evidence type="ECO:0000256" key="1">
    <source>
        <dbReference type="SAM" id="MobiDB-lite"/>
    </source>
</evidence>
<accession>A0AAD6S9X7</accession>
<dbReference type="EMBL" id="JARJCM010000194">
    <property type="protein sequence ID" value="KAJ7023118.1"/>
    <property type="molecule type" value="Genomic_DNA"/>
</dbReference>
<dbReference type="Proteomes" id="UP001218188">
    <property type="component" value="Unassembled WGS sequence"/>
</dbReference>
<feature type="compositionally biased region" description="Low complexity" evidence="1">
    <location>
        <begin position="34"/>
        <end position="55"/>
    </location>
</feature>
<evidence type="ECO:0000313" key="2">
    <source>
        <dbReference type="EMBL" id="KAJ7023118.1"/>
    </source>
</evidence>
<evidence type="ECO:0000313" key="3">
    <source>
        <dbReference type="Proteomes" id="UP001218188"/>
    </source>
</evidence>
<feature type="non-terminal residue" evidence="2">
    <location>
        <position position="1"/>
    </location>
</feature>
<sequence length="305" mass="31155">MFVPFFSTRRRDTSELPPLARRKGGGASSGGKGSSSSSVGKSSSSSGKSSSSSSKDGTPIKSAPITVTGTSKSSSTYGGGGGKVVAVPKGQVFAGRMQGGGTRAQIYGTQTYGSGYPSNYGRGVSGRPFPFYFWPVVWGSGVGVGSSAAYMYGDEYGEPSNNSRPGGPMSMAAFQSNSTGTTFRLIADNTTVADLMPVLATNCSSHLVAASSNTTTPFNASDAEPEQTVQYYRASSVALTLDGYNNTADFAAQNSTADTPLPTGIDTDLLNCLNATIGQAVPLIDGARATISAPSLSVVALVFLI</sequence>
<proteinExistence type="predicted"/>
<gene>
    <name evidence="2" type="ORF">C8F04DRAFT_923725</name>
</gene>
<name>A0AAD6S9X7_9AGAR</name>
<organism evidence="2 3">
    <name type="scientific">Mycena alexandri</name>
    <dbReference type="NCBI Taxonomy" id="1745969"/>
    <lineage>
        <taxon>Eukaryota</taxon>
        <taxon>Fungi</taxon>
        <taxon>Dikarya</taxon>
        <taxon>Basidiomycota</taxon>
        <taxon>Agaricomycotina</taxon>
        <taxon>Agaricomycetes</taxon>
        <taxon>Agaricomycetidae</taxon>
        <taxon>Agaricales</taxon>
        <taxon>Marasmiineae</taxon>
        <taxon>Mycenaceae</taxon>
        <taxon>Mycena</taxon>
    </lineage>
</organism>
<keyword evidence="3" id="KW-1185">Reference proteome</keyword>
<comment type="caution">
    <text evidence="2">The sequence shown here is derived from an EMBL/GenBank/DDBJ whole genome shotgun (WGS) entry which is preliminary data.</text>
</comment>
<protein>
    <submittedName>
        <fullName evidence="2">Uncharacterized protein</fullName>
    </submittedName>
</protein>
<dbReference type="AlphaFoldDB" id="A0AAD6S9X7"/>
<feature type="compositionally biased region" description="Low complexity" evidence="1">
    <location>
        <begin position="66"/>
        <end position="76"/>
    </location>
</feature>
<reference evidence="2" key="1">
    <citation type="submission" date="2023-03" db="EMBL/GenBank/DDBJ databases">
        <title>Massive genome expansion in bonnet fungi (Mycena s.s.) driven by repeated elements and novel gene families across ecological guilds.</title>
        <authorList>
            <consortium name="Lawrence Berkeley National Laboratory"/>
            <person name="Harder C.B."/>
            <person name="Miyauchi S."/>
            <person name="Viragh M."/>
            <person name="Kuo A."/>
            <person name="Thoen E."/>
            <person name="Andreopoulos B."/>
            <person name="Lu D."/>
            <person name="Skrede I."/>
            <person name="Drula E."/>
            <person name="Henrissat B."/>
            <person name="Morin E."/>
            <person name="Kohler A."/>
            <person name="Barry K."/>
            <person name="LaButti K."/>
            <person name="Morin E."/>
            <person name="Salamov A."/>
            <person name="Lipzen A."/>
            <person name="Mereny Z."/>
            <person name="Hegedus B."/>
            <person name="Baldrian P."/>
            <person name="Stursova M."/>
            <person name="Weitz H."/>
            <person name="Taylor A."/>
            <person name="Grigoriev I.V."/>
            <person name="Nagy L.G."/>
            <person name="Martin F."/>
            <person name="Kauserud H."/>
        </authorList>
    </citation>
    <scope>NUCLEOTIDE SEQUENCE</scope>
    <source>
        <strain evidence="2">CBHHK200</strain>
    </source>
</reference>